<sequence>MLRDYLVLAASGGWVNGQRLAIGATVQLTDAEAEYEVDLGNVRLVGDAAPVVPAILQPGDKLSVLRGLAEHPVTAAEMEAYLLAAGRPVRSAIDAAAASGGGSTGPAIPPIVAAIIFG</sequence>
<dbReference type="OrthoDB" id="8006150at2"/>
<evidence type="ECO:0000313" key="1">
    <source>
        <dbReference type="EMBL" id="RVU13202.1"/>
    </source>
</evidence>
<reference evidence="1 2" key="1">
    <citation type="submission" date="2019-01" db="EMBL/GenBank/DDBJ databases">
        <authorList>
            <person name="Chen W.-M."/>
        </authorList>
    </citation>
    <scope>NUCLEOTIDE SEQUENCE [LARGE SCALE GENOMIC DNA]</scope>
    <source>
        <strain evidence="1 2">TER-1</strain>
    </source>
</reference>
<organism evidence="1 2">
    <name type="scientific">Methylobacterium oryzihabitans</name>
    <dbReference type="NCBI Taxonomy" id="2499852"/>
    <lineage>
        <taxon>Bacteria</taxon>
        <taxon>Pseudomonadati</taxon>
        <taxon>Pseudomonadota</taxon>
        <taxon>Alphaproteobacteria</taxon>
        <taxon>Hyphomicrobiales</taxon>
        <taxon>Methylobacteriaceae</taxon>
        <taxon>Methylobacterium</taxon>
    </lineage>
</organism>
<name>A0A3S2V3B8_9HYPH</name>
<evidence type="ECO:0000313" key="2">
    <source>
        <dbReference type="Proteomes" id="UP000286997"/>
    </source>
</evidence>
<dbReference type="Proteomes" id="UP000286997">
    <property type="component" value="Unassembled WGS sequence"/>
</dbReference>
<protein>
    <submittedName>
        <fullName evidence="1">Uncharacterized protein</fullName>
    </submittedName>
</protein>
<dbReference type="RefSeq" id="WP_127733960.1">
    <property type="nucleotide sequence ID" value="NZ_SACP01000046.1"/>
</dbReference>
<dbReference type="EMBL" id="SACP01000046">
    <property type="protein sequence ID" value="RVU13202.1"/>
    <property type="molecule type" value="Genomic_DNA"/>
</dbReference>
<proteinExistence type="predicted"/>
<keyword evidence="2" id="KW-1185">Reference proteome</keyword>
<dbReference type="AlphaFoldDB" id="A0A3S2V3B8"/>
<comment type="caution">
    <text evidence="1">The sequence shown here is derived from an EMBL/GenBank/DDBJ whole genome shotgun (WGS) entry which is preliminary data.</text>
</comment>
<accession>A0A3S2V3B8</accession>
<gene>
    <name evidence="1" type="ORF">EOE48_26905</name>
</gene>